<comment type="caution">
    <text evidence="2">The sequence shown here is derived from an EMBL/GenBank/DDBJ whole genome shotgun (WGS) entry which is preliminary data.</text>
</comment>
<dbReference type="SUPFAM" id="SSF56112">
    <property type="entry name" value="Protein kinase-like (PK-like)"/>
    <property type="match status" value="1"/>
</dbReference>
<organism evidence="2 3">
    <name type="scientific">Racocetra fulgida</name>
    <dbReference type="NCBI Taxonomy" id="60492"/>
    <lineage>
        <taxon>Eukaryota</taxon>
        <taxon>Fungi</taxon>
        <taxon>Fungi incertae sedis</taxon>
        <taxon>Mucoromycota</taxon>
        <taxon>Glomeromycotina</taxon>
        <taxon>Glomeromycetes</taxon>
        <taxon>Diversisporales</taxon>
        <taxon>Gigasporaceae</taxon>
        <taxon>Racocetra</taxon>
    </lineage>
</organism>
<dbReference type="InterPro" id="IPR011009">
    <property type="entry name" value="Kinase-like_dom_sf"/>
</dbReference>
<dbReference type="AlphaFoldDB" id="A0A9N9NMT9"/>
<keyword evidence="3" id="KW-1185">Reference proteome</keyword>
<sequence>IKTIMQYSEQLLSYFKTNGIKIFDYSQHKNRKYIGKGGFAIVYSAILEGEERALKSLNNNLGLNDQEFKQFSRE</sequence>
<feature type="binding site" evidence="1">
    <location>
        <position position="55"/>
    </location>
    <ligand>
        <name>ATP</name>
        <dbReference type="ChEBI" id="CHEBI:30616"/>
    </ligand>
</feature>
<evidence type="ECO:0000256" key="1">
    <source>
        <dbReference type="PROSITE-ProRule" id="PRU10141"/>
    </source>
</evidence>
<dbReference type="EMBL" id="CAJVPZ010033675">
    <property type="protein sequence ID" value="CAG8744956.1"/>
    <property type="molecule type" value="Genomic_DNA"/>
</dbReference>
<feature type="non-terminal residue" evidence="2">
    <location>
        <position position="1"/>
    </location>
</feature>
<keyword evidence="1" id="KW-0547">Nucleotide-binding</keyword>
<dbReference type="GO" id="GO:0005524">
    <property type="term" value="F:ATP binding"/>
    <property type="evidence" value="ECO:0007669"/>
    <property type="project" value="UniProtKB-UniRule"/>
</dbReference>
<dbReference type="Proteomes" id="UP000789396">
    <property type="component" value="Unassembled WGS sequence"/>
</dbReference>
<gene>
    <name evidence="2" type="ORF">RFULGI_LOCUS13155</name>
</gene>
<keyword evidence="1" id="KW-0067">ATP-binding</keyword>
<evidence type="ECO:0000313" key="3">
    <source>
        <dbReference type="Proteomes" id="UP000789396"/>
    </source>
</evidence>
<accession>A0A9N9NMT9</accession>
<dbReference type="OrthoDB" id="2420193at2759"/>
<dbReference type="Gene3D" id="3.30.200.20">
    <property type="entry name" value="Phosphorylase Kinase, domain 1"/>
    <property type="match status" value="1"/>
</dbReference>
<proteinExistence type="predicted"/>
<name>A0A9N9NMT9_9GLOM</name>
<evidence type="ECO:0000313" key="2">
    <source>
        <dbReference type="EMBL" id="CAG8744956.1"/>
    </source>
</evidence>
<protein>
    <submittedName>
        <fullName evidence="2">18139_t:CDS:1</fullName>
    </submittedName>
</protein>
<feature type="non-terminal residue" evidence="2">
    <location>
        <position position="74"/>
    </location>
</feature>
<dbReference type="InterPro" id="IPR017441">
    <property type="entry name" value="Protein_kinase_ATP_BS"/>
</dbReference>
<dbReference type="PROSITE" id="PS00107">
    <property type="entry name" value="PROTEIN_KINASE_ATP"/>
    <property type="match status" value="1"/>
</dbReference>
<reference evidence="2" key="1">
    <citation type="submission" date="2021-06" db="EMBL/GenBank/DDBJ databases">
        <authorList>
            <person name="Kallberg Y."/>
            <person name="Tangrot J."/>
            <person name="Rosling A."/>
        </authorList>
    </citation>
    <scope>NUCLEOTIDE SEQUENCE</scope>
    <source>
        <strain evidence="2">IN212</strain>
    </source>
</reference>